<organism evidence="1 2">
    <name type="scientific">Phytophthora cactorum</name>
    <dbReference type="NCBI Taxonomy" id="29920"/>
    <lineage>
        <taxon>Eukaryota</taxon>
        <taxon>Sar</taxon>
        <taxon>Stramenopiles</taxon>
        <taxon>Oomycota</taxon>
        <taxon>Peronosporomycetes</taxon>
        <taxon>Peronosporales</taxon>
        <taxon>Peronosporaceae</taxon>
        <taxon>Phytophthora</taxon>
    </lineage>
</organism>
<sequence length="105" mass="11758">MHPEAVEYLRAYDAEILTQATLDQLIASTDQSYQQVDNVFRQCCLDLTAPSSCTAPEMLIDGAGHVFSRVFGTKVFPFPVQQAGRAVWDVTSKRVRPSARCHFNH</sequence>
<feature type="non-terminal residue" evidence="1">
    <location>
        <position position="105"/>
    </location>
</feature>
<gene>
    <name evidence="1" type="ORF">JG687_00002994</name>
</gene>
<name>A0A8T1UWY8_9STRA</name>
<dbReference type="VEuPathDB" id="FungiDB:PC110_g388"/>
<proteinExistence type="predicted"/>
<accession>A0A8T1UWY8</accession>
<comment type="caution">
    <text evidence="1">The sequence shown here is derived from an EMBL/GenBank/DDBJ whole genome shotgun (WGS) entry which is preliminary data.</text>
</comment>
<evidence type="ECO:0000313" key="1">
    <source>
        <dbReference type="EMBL" id="KAG6969803.1"/>
    </source>
</evidence>
<reference evidence="1" key="1">
    <citation type="submission" date="2021-01" db="EMBL/GenBank/DDBJ databases">
        <title>Phytophthora aleatoria, a newly-described species from Pinus radiata is distinct from Phytophthora cactorum isolates based on comparative genomics.</title>
        <authorList>
            <person name="Mcdougal R."/>
            <person name="Panda P."/>
            <person name="Williams N."/>
            <person name="Studholme D.J."/>
        </authorList>
    </citation>
    <scope>NUCLEOTIDE SEQUENCE</scope>
    <source>
        <strain evidence="1">NZFS 3830</strain>
    </source>
</reference>
<dbReference type="EMBL" id="JAENGZ010000087">
    <property type="protein sequence ID" value="KAG6969803.1"/>
    <property type="molecule type" value="Genomic_DNA"/>
</dbReference>
<evidence type="ECO:0000313" key="2">
    <source>
        <dbReference type="Proteomes" id="UP000688947"/>
    </source>
</evidence>
<dbReference type="Proteomes" id="UP000688947">
    <property type="component" value="Unassembled WGS sequence"/>
</dbReference>
<dbReference type="OrthoDB" id="124732at2759"/>
<protein>
    <submittedName>
        <fullName evidence="1">Uncharacterized protein</fullName>
    </submittedName>
</protein>
<dbReference type="AlphaFoldDB" id="A0A8T1UWY8"/>